<dbReference type="RefSeq" id="WP_149950741.1">
    <property type="nucleotide sequence ID" value="NZ_RCXI01000043.1"/>
</dbReference>
<dbReference type="InterPro" id="IPR011004">
    <property type="entry name" value="Trimer_LpxA-like_sf"/>
</dbReference>
<keyword evidence="3" id="KW-0677">Repeat</keyword>
<evidence type="ECO:0000313" key="5">
    <source>
        <dbReference type="EMBL" id="KAA5402050.1"/>
    </source>
</evidence>
<gene>
    <name evidence="5" type="ORF">F2Y86_26775</name>
</gene>
<keyword evidence="2 5" id="KW-0808">Transferase</keyword>
<dbReference type="InterPro" id="IPR018357">
    <property type="entry name" value="Hexapep_transf_CS"/>
</dbReference>
<dbReference type="PANTHER" id="PTHR43300">
    <property type="entry name" value="ACETYLTRANSFERASE"/>
    <property type="match status" value="1"/>
</dbReference>
<comment type="similarity">
    <text evidence="1">Belongs to the transferase hexapeptide repeat family.</text>
</comment>
<reference evidence="5 6" key="1">
    <citation type="journal article" date="2019" name="Nat. Med.">
        <title>A library of human gut bacterial isolates paired with longitudinal multiomics data enables mechanistic microbiome research.</title>
        <authorList>
            <person name="Poyet M."/>
            <person name="Groussin M."/>
            <person name="Gibbons S.M."/>
            <person name="Avila-Pacheco J."/>
            <person name="Jiang X."/>
            <person name="Kearney S.M."/>
            <person name="Perrotta A.R."/>
            <person name="Berdy B."/>
            <person name="Zhao S."/>
            <person name="Lieberman T.D."/>
            <person name="Swanson P.K."/>
            <person name="Smith M."/>
            <person name="Roesemann S."/>
            <person name="Alexander J.E."/>
            <person name="Rich S.A."/>
            <person name="Livny J."/>
            <person name="Vlamakis H."/>
            <person name="Clish C."/>
            <person name="Bullock K."/>
            <person name="Deik A."/>
            <person name="Scott J."/>
            <person name="Pierce K.A."/>
            <person name="Xavier R.J."/>
            <person name="Alm E.J."/>
        </authorList>
    </citation>
    <scope>NUCLEOTIDE SEQUENCE [LARGE SCALE GENOMIC DNA]</scope>
    <source>
        <strain evidence="5 6">BIOML-A7</strain>
    </source>
</reference>
<evidence type="ECO:0000256" key="3">
    <source>
        <dbReference type="ARBA" id="ARBA00022737"/>
    </source>
</evidence>
<evidence type="ECO:0000256" key="4">
    <source>
        <dbReference type="ARBA" id="ARBA00023315"/>
    </source>
</evidence>
<dbReference type="PROSITE" id="PS00101">
    <property type="entry name" value="HEXAPEP_TRANSFERASES"/>
    <property type="match status" value="1"/>
</dbReference>
<evidence type="ECO:0000256" key="1">
    <source>
        <dbReference type="ARBA" id="ARBA00007274"/>
    </source>
</evidence>
<dbReference type="InterPro" id="IPR001451">
    <property type="entry name" value="Hexapep"/>
</dbReference>
<dbReference type="Pfam" id="PF00132">
    <property type="entry name" value="Hexapep"/>
    <property type="match status" value="1"/>
</dbReference>
<accession>A0A5M6A104</accession>
<protein>
    <submittedName>
        <fullName evidence="5">CatB-related O-acetyltransferase</fullName>
    </submittedName>
</protein>
<name>A0A5M6A104_9BACE</name>
<dbReference type="Gene3D" id="2.160.10.10">
    <property type="entry name" value="Hexapeptide repeat proteins"/>
    <property type="match status" value="1"/>
</dbReference>
<dbReference type="PANTHER" id="PTHR43300:SF11">
    <property type="entry name" value="ACETYLTRANSFERASE RV3034C-RELATED"/>
    <property type="match status" value="1"/>
</dbReference>
<proteinExistence type="inferred from homology"/>
<sequence>MFFIKRFFKRKFKGVCGLVLLDKNVYTNRWSVFEGGNKISSRTNIIDCFIGFGSYVGNSSYFEKCYVGKYCSIGSRVYIIRGIHPLNFVSTHPAFYSIRNQSGFTYVAQQKMEEIKEPVFEGRFTTKIGNDVWIGSDVRLMEGIEVGDGAVIATGAVVVKDVPPYAIVGGVPGRIIRYRFDRETIKKLLHVQWWNKDRNWIKDNANLFLSIDSLFDNVIIG</sequence>
<dbReference type="GO" id="GO:0016746">
    <property type="term" value="F:acyltransferase activity"/>
    <property type="evidence" value="ECO:0007669"/>
    <property type="project" value="UniProtKB-KW"/>
</dbReference>
<dbReference type="InterPro" id="IPR050179">
    <property type="entry name" value="Trans_hexapeptide_repeat"/>
</dbReference>
<evidence type="ECO:0000256" key="2">
    <source>
        <dbReference type="ARBA" id="ARBA00022679"/>
    </source>
</evidence>
<keyword evidence="4" id="KW-0012">Acyltransferase</keyword>
<dbReference type="EMBL" id="VVYW01000042">
    <property type="protein sequence ID" value="KAA5402050.1"/>
    <property type="molecule type" value="Genomic_DNA"/>
</dbReference>
<comment type="caution">
    <text evidence="5">The sequence shown here is derived from an EMBL/GenBank/DDBJ whole genome shotgun (WGS) entry which is preliminary data.</text>
</comment>
<dbReference type="SUPFAM" id="SSF51161">
    <property type="entry name" value="Trimeric LpxA-like enzymes"/>
    <property type="match status" value="1"/>
</dbReference>
<dbReference type="Proteomes" id="UP000325055">
    <property type="component" value="Unassembled WGS sequence"/>
</dbReference>
<dbReference type="AlphaFoldDB" id="A0A5M6A104"/>
<organism evidence="5 6">
    <name type="scientific">Bacteroides cellulosilyticus</name>
    <dbReference type="NCBI Taxonomy" id="246787"/>
    <lineage>
        <taxon>Bacteria</taxon>
        <taxon>Pseudomonadati</taxon>
        <taxon>Bacteroidota</taxon>
        <taxon>Bacteroidia</taxon>
        <taxon>Bacteroidales</taxon>
        <taxon>Bacteroidaceae</taxon>
        <taxon>Bacteroides</taxon>
    </lineage>
</organism>
<dbReference type="CDD" id="cd03349">
    <property type="entry name" value="LbH_XAT"/>
    <property type="match status" value="1"/>
</dbReference>
<evidence type="ECO:0000313" key="6">
    <source>
        <dbReference type="Proteomes" id="UP000325055"/>
    </source>
</evidence>